<organism evidence="1 2">
    <name type="scientific">Massilia terrae</name>
    <dbReference type="NCBI Taxonomy" id="1811224"/>
    <lineage>
        <taxon>Bacteria</taxon>
        <taxon>Pseudomonadati</taxon>
        <taxon>Pseudomonadota</taxon>
        <taxon>Betaproteobacteria</taxon>
        <taxon>Burkholderiales</taxon>
        <taxon>Oxalobacteraceae</taxon>
        <taxon>Telluria group</taxon>
        <taxon>Massilia</taxon>
    </lineage>
</organism>
<dbReference type="RefSeq" id="WP_258811664.1">
    <property type="nucleotide sequence ID" value="NZ_JANUGU010000002.1"/>
</dbReference>
<gene>
    <name evidence="1" type="ORF">NX778_10460</name>
</gene>
<comment type="caution">
    <text evidence="1">The sequence shown here is derived from an EMBL/GenBank/DDBJ whole genome shotgun (WGS) entry which is preliminary data.</text>
</comment>
<dbReference type="PIRSF" id="PIRSF008502">
    <property type="entry name" value="UCP008502"/>
    <property type="match status" value="1"/>
</dbReference>
<sequence length="184" mass="19761">MAKKHYIALLRGINVGRAKRVPMADLCQLVAELGFGDVRSILNSGNVVFSGPAKKPAAVATAIEEALVLRLGVASRVIVLDHDELAGIIDANTLVEHATDFSRLLVFVLEQPELRALLVPLAERDWGKEALALGDRAAYVWCPAGVLDSAVAAAVGKQLGDKTTSRNWNTLSKLHVLCSERAKM</sequence>
<accession>A0ABT2CWY4</accession>
<dbReference type="Proteomes" id="UP001204621">
    <property type="component" value="Unassembled WGS sequence"/>
</dbReference>
<dbReference type="EMBL" id="JANUGU010000002">
    <property type="protein sequence ID" value="MCS0658484.1"/>
    <property type="molecule type" value="Genomic_DNA"/>
</dbReference>
<keyword evidence="2" id="KW-1185">Reference proteome</keyword>
<dbReference type="SUPFAM" id="SSF160379">
    <property type="entry name" value="SP0830-like"/>
    <property type="match status" value="1"/>
</dbReference>
<dbReference type="Gene3D" id="3.30.70.1280">
    <property type="entry name" value="SP0830-like domains"/>
    <property type="match status" value="1"/>
</dbReference>
<reference evidence="1 2" key="1">
    <citation type="submission" date="2022-08" db="EMBL/GenBank/DDBJ databases">
        <title>Reclassification of Massilia species as members of the genera Telluria, Duganella, Pseudoduganella, Mokoshia gen. nov. and Zemynaea gen. nov. using orthogonal and non-orthogonal genome-based approaches.</title>
        <authorList>
            <person name="Bowman J.P."/>
        </authorList>
    </citation>
    <scope>NUCLEOTIDE SEQUENCE [LARGE SCALE GENOMIC DNA]</scope>
    <source>
        <strain evidence="1 2">JCM 31606</strain>
    </source>
</reference>
<dbReference type="PANTHER" id="PTHR36439:SF1">
    <property type="entry name" value="DUF1697 DOMAIN-CONTAINING PROTEIN"/>
    <property type="match status" value="1"/>
</dbReference>
<protein>
    <submittedName>
        <fullName evidence="1">DUF1697 domain-containing protein</fullName>
    </submittedName>
</protein>
<dbReference type="PANTHER" id="PTHR36439">
    <property type="entry name" value="BLL4334 PROTEIN"/>
    <property type="match status" value="1"/>
</dbReference>
<evidence type="ECO:0000313" key="1">
    <source>
        <dbReference type="EMBL" id="MCS0658484.1"/>
    </source>
</evidence>
<dbReference type="InterPro" id="IPR012545">
    <property type="entry name" value="DUF1697"/>
</dbReference>
<name>A0ABT2CWY4_9BURK</name>
<dbReference type="Pfam" id="PF08002">
    <property type="entry name" value="DUF1697"/>
    <property type="match status" value="1"/>
</dbReference>
<proteinExistence type="predicted"/>
<evidence type="ECO:0000313" key="2">
    <source>
        <dbReference type="Proteomes" id="UP001204621"/>
    </source>
</evidence>